<sequence>MYLRTAHTHELDDIYLMGFDVWGSQLSVDEYLASCYNSGKYQKGTWYVLIEQEQIVSSLIVYQREFGLLEGSRGLGSIATPPELRGKGYASKLINLVKDELFQNQNSKALFLHSDIDKEFYRRLGFTAIEGADCMYSTSDNAEFKGAIPAYF</sequence>
<name>A0A2N7JTS5_9VIBR</name>
<dbReference type="RefSeq" id="WP_102439002.1">
    <property type="nucleotide sequence ID" value="NZ_CAWNVI010000180.1"/>
</dbReference>
<accession>A0A2N7JTS5</accession>
<dbReference type="Proteomes" id="UP000235406">
    <property type="component" value="Unassembled WGS sequence"/>
</dbReference>
<organism evidence="2 3">
    <name type="scientific">Vibrio lentus</name>
    <dbReference type="NCBI Taxonomy" id="136468"/>
    <lineage>
        <taxon>Bacteria</taxon>
        <taxon>Pseudomonadati</taxon>
        <taxon>Pseudomonadota</taxon>
        <taxon>Gammaproteobacteria</taxon>
        <taxon>Vibrionales</taxon>
        <taxon>Vibrionaceae</taxon>
        <taxon>Vibrio</taxon>
    </lineage>
</organism>
<feature type="domain" description="N-acetyltransferase" evidence="1">
    <location>
        <begin position="1"/>
        <end position="152"/>
    </location>
</feature>
<dbReference type="InterPro" id="IPR016181">
    <property type="entry name" value="Acyl_CoA_acyltransferase"/>
</dbReference>
<dbReference type="PANTHER" id="PTHR34815:SF2">
    <property type="entry name" value="N-ACETYLTRANSFERASE DOMAIN-CONTAINING PROTEIN"/>
    <property type="match status" value="1"/>
</dbReference>
<dbReference type="PANTHER" id="PTHR34815">
    <property type="entry name" value="LYSINE ACETYLTRANSFERASE"/>
    <property type="match status" value="1"/>
</dbReference>
<dbReference type="OrthoDB" id="1796458at2"/>
<protein>
    <submittedName>
        <fullName evidence="2">GNAT family N-acetyltransferase</fullName>
    </submittedName>
</protein>
<dbReference type="EMBL" id="MCZK01000180">
    <property type="protein sequence ID" value="PMM61827.1"/>
    <property type="molecule type" value="Genomic_DNA"/>
</dbReference>
<dbReference type="AlphaFoldDB" id="A0A2N7JTS5"/>
<proteinExistence type="predicted"/>
<dbReference type="InterPro" id="IPR000182">
    <property type="entry name" value="GNAT_dom"/>
</dbReference>
<keyword evidence="2" id="KW-0808">Transferase</keyword>
<evidence type="ECO:0000313" key="2">
    <source>
        <dbReference type="EMBL" id="PMM61827.1"/>
    </source>
</evidence>
<dbReference type="GO" id="GO:0016747">
    <property type="term" value="F:acyltransferase activity, transferring groups other than amino-acyl groups"/>
    <property type="evidence" value="ECO:0007669"/>
    <property type="project" value="InterPro"/>
</dbReference>
<dbReference type="PROSITE" id="PS51186">
    <property type="entry name" value="GNAT"/>
    <property type="match status" value="1"/>
</dbReference>
<gene>
    <name evidence="2" type="ORF">BCT49_19725</name>
</gene>
<evidence type="ECO:0000313" key="3">
    <source>
        <dbReference type="Proteomes" id="UP000235406"/>
    </source>
</evidence>
<dbReference type="Pfam" id="PF00583">
    <property type="entry name" value="Acetyltransf_1"/>
    <property type="match status" value="1"/>
</dbReference>
<comment type="caution">
    <text evidence="2">The sequence shown here is derived from an EMBL/GenBank/DDBJ whole genome shotgun (WGS) entry which is preliminary data.</text>
</comment>
<evidence type="ECO:0000259" key="1">
    <source>
        <dbReference type="PROSITE" id="PS51186"/>
    </source>
</evidence>
<reference evidence="3" key="1">
    <citation type="submission" date="2016-07" db="EMBL/GenBank/DDBJ databases">
        <title>Nontailed viruses are major unrecognized killers of bacteria in the ocean.</title>
        <authorList>
            <person name="Kauffman K."/>
            <person name="Hussain F."/>
            <person name="Yang J."/>
            <person name="Arevalo P."/>
            <person name="Brown J."/>
            <person name="Cutler M."/>
            <person name="Kelly L."/>
            <person name="Polz M.F."/>
        </authorList>
    </citation>
    <scope>NUCLEOTIDE SEQUENCE [LARGE SCALE GENOMIC DNA]</scope>
    <source>
        <strain evidence="3">10N.261.46.F8</strain>
    </source>
</reference>
<dbReference type="CDD" id="cd04301">
    <property type="entry name" value="NAT_SF"/>
    <property type="match status" value="1"/>
</dbReference>
<dbReference type="Gene3D" id="3.40.630.30">
    <property type="match status" value="1"/>
</dbReference>
<dbReference type="InterPro" id="IPR053013">
    <property type="entry name" value="LAT"/>
</dbReference>
<dbReference type="SUPFAM" id="SSF55729">
    <property type="entry name" value="Acyl-CoA N-acyltransferases (Nat)"/>
    <property type="match status" value="1"/>
</dbReference>